<protein>
    <recommendedName>
        <fullName evidence="1">Roadblock/LAMTOR2 domain-containing protein</fullName>
    </recommendedName>
</protein>
<keyword evidence="3" id="KW-1185">Reference proteome</keyword>
<dbReference type="Gene3D" id="3.30.450.30">
    <property type="entry name" value="Dynein light chain 2a, cytoplasmic"/>
    <property type="match status" value="1"/>
</dbReference>
<dbReference type="RefSeq" id="WP_015182912.1">
    <property type="nucleotide sequence ID" value="NC_019738.1"/>
</dbReference>
<dbReference type="InterPro" id="IPR004942">
    <property type="entry name" value="Roadblock/LAMTOR2_dom"/>
</dbReference>
<dbReference type="OrthoDB" id="425450at2"/>
<evidence type="ECO:0000313" key="3">
    <source>
        <dbReference type="Proteomes" id="UP000010471"/>
    </source>
</evidence>
<dbReference type="HOGENOM" id="CLU_118613_1_0_3"/>
<reference evidence="2 3" key="1">
    <citation type="submission" date="2012-06" db="EMBL/GenBank/DDBJ databases">
        <title>Finished chromosome of genome of Microcoleus sp. PCC 7113.</title>
        <authorList>
            <consortium name="US DOE Joint Genome Institute"/>
            <person name="Gugger M."/>
            <person name="Coursin T."/>
            <person name="Rippka R."/>
            <person name="Tandeau De Marsac N."/>
            <person name="Huntemann M."/>
            <person name="Wei C.-L."/>
            <person name="Han J."/>
            <person name="Detter J.C."/>
            <person name="Han C."/>
            <person name="Tapia R."/>
            <person name="Chen A."/>
            <person name="Kyrpides N."/>
            <person name="Mavromatis K."/>
            <person name="Markowitz V."/>
            <person name="Szeto E."/>
            <person name="Ivanova N."/>
            <person name="Pagani I."/>
            <person name="Pati A."/>
            <person name="Goodwin L."/>
            <person name="Nordberg H.P."/>
            <person name="Cantor M.N."/>
            <person name="Hua S.X."/>
            <person name="Woyke T."/>
            <person name="Kerfeld C.A."/>
        </authorList>
    </citation>
    <scope>NUCLEOTIDE SEQUENCE [LARGE SCALE GENOMIC DNA]</scope>
    <source>
        <strain evidence="2 3">PCC 7113</strain>
    </source>
</reference>
<evidence type="ECO:0000313" key="2">
    <source>
        <dbReference type="EMBL" id="AFZ18763.1"/>
    </source>
</evidence>
<name>K9WEX4_9CYAN</name>
<proteinExistence type="predicted"/>
<dbReference type="GO" id="GO:0060090">
    <property type="term" value="F:molecular adaptor activity"/>
    <property type="evidence" value="ECO:0007669"/>
    <property type="project" value="InterPro"/>
</dbReference>
<dbReference type="EMBL" id="CP003630">
    <property type="protein sequence ID" value="AFZ18763.1"/>
    <property type="molecule type" value="Genomic_DNA"/>
</dbReference>
<dbReference type="STRING" id="1173027.Mic7113_2990"/>
<dbReference type="Proteomes" id="UP000010471">
    <property type="component" value="Chromosome"/>
</dbReference>
<feature type="domain" description="Roadblock/LAMTOR2" evidence="1">
    <location>
        <begin position="8"/>
        <end position="98"/>
    </location>
</feature>
<organism evidence="2 3">
    <name type="scientific">Allocoleopsis franciscana PCC 7113</name>
    <dbReference type="NCBI Taxonomy" id="1173027"/>
    <lineage>
        <taxon>Bacteria</taxon>
        <taxon>Bacillati</taxon>
        <taxon>Cyanobacteriota</taxon>
        <taxon>Cyanophyceae</taxon>
        <taxon>Coleofasciculales</taxon>
        <taxon>Coleofasciculaceae</taxon>
        <taxon>Allocoleopsis</taxon>
        <taxon>Allocoleopsis franciscana</taxon>
    </lineage>
</organism>
<dbReference type="eggNOG" id="COG2018">
    <property type="taxonomic scope" value="Bacteria"/>
</dbReference>
<dbReference type="GO" id="GO:0032008">
    <property type="term" value="P:positive regulation of TOR signaling"/>
    <property type="evidence" value="ECO:0007669"/>
    <property type="project" value="InterPro"/>
</dbReference>
<accession>K9WEX4</accession>
<dbReference type="AlphaFoldDB" id="K9WEX4"/>
<dbReference type="SUPFAM" id="SSF103196">
    <property type="entry name" value="Roadblock/LC7 domain"/>
    <property type="match status" value="1"/>
</dbReference>
<dbReference type="Pfam" id="PF03259">
    <property type="entry name" value="Robl_LC7"/>
    <property type="match status" value="1"/>
</dbReference>
<dbReference type="PATRIC" id="fig|1173027.3.peg.3292"/>
<dbReference type="PANTHER" id="PTHR13323">
    <property type="entry name" value="LATE ENDOSOMAL/LYSOSOMAL MP1 INTERACTING PROTEIN"/>
    <property type="match status" value="1"/>
</dbReference>
<dbReference type="KEGG" id="mic:Mic7113_2990"/>
<dbReference type="InterPro" id="IPR037587">
    <property type="entry name" value="LAMTOR2-like"/>
</dbReference>
<dbReference type="GO" id="GO:0005085">
    <property type="term" value="F:guanyl-nucleotide exchange factor activity"/>
    <property type="evidence" value="ECO:0007669"/>
    <property type="project" value="InterPro"/>
</dbReference>
<dbReference type="SMART" id="SM00960">
    <property type="entry name" value="Robl_LC7"/>
    <property type="match status" value="1"/>
</dbReference>
<evidence type="ECO:0000259" key="1">
    <source>
        <dbReference type="SMART" id="SM00960"/>
    </source>
</evidence>
<gene>
    <name evidence="2" type="ORF">Mic7113_2990</name>
</gene>
<sequence length="123" mass="13087">MAINSQKIGHILQNFVTTTSDVQGAALVTPDGLPLASSLPSGMDDERVSAMSAAMLSLGERIGQELARGDIDRIYVEGNEGFSILTKCDEEAVFIVLASKAAKQGVLMLEIKRAVAELKLLLL</sequence>